<dbReference type="PROSITE" id="PS50157">
    <property type="entry name" value="ZINC_FINGER_C2H2_2"/>
    <property type="match status" value="4"/>
</dbReference>
<dbReference type="Proteomes" id="UP000092555">
    <property type="component" value="Unassembled WGS sequence"/>
</dbReference>
<feature type="region of interest" description="Disordered" evidence="6">
    <location>
        <begin position="57"/>
        <end position="190"/>
    </location>
</feature>
<dbReference type="Pfam" id="PF00096">
    <property type="entry name" value="zf-C2H2"/>
    <property type="match status" value="3"/>
</dbReference>
<proteinExistence type="predicted"/>
<comment type="caution">
    <text evidence="8">The sequence shown here is derived from an EMBL/GenBank/DDBJ whole genome shotgun (WGS) entry which is preliminary data.</text>
</comment>
<keyword evidence="9" id="KW-1185">Reference proteome</keyword>
<dbReference type="STRING" id="869754.A0A1A0HER8"/>
<evidence type="ECO:0000256" key="4">
    <source>
        <dbReference type="ARBA" id="ARBA00022833"/>
    </source>
</evidence>
<evidence type="ECO:0000313" key="9">
    <source>
        <dbReference type="Proteomes" id="UP000092555"/>
    </source>
</evidence>
<sequence>MSQDSVLTESAAPTTLFVADPDLISGELAGQSEHATFYFDQTSQFYSLPRVPVATGGTSEAEDEFMSDSSFEASTRHYTRPKIELDLQSDLESGHGPNPESGLESGLKSEHEQNLKPDYEPNHIPDHEPNLEPEHGLDHESGLESETGGKMQTPKTKRRRVWHNQSPLLKPGGASAKKEAISRRTRSREERRFREVGNVTIIIDSLEIESSDEEPTNFRRESPAVKSEIKLEPGVENGIKMEPGSTVNVLYDHGSAGPNMTKLEPQSSVASPSSLENGSNTGKQIARPVVSDSDGEDSDDIHDNSGPMPMASCTQDMATQRNNGEGNSYDIAPNTECIYTRPMILVGEESSEDDVFLSLESEEEDAGGPPSDAINQKKQNSKHANDIARPARGNEGQKNDQLQLKEKSMASGDLGHKDSLSAVSIEATKRGTKKPRASVDTLSFECSKCPHRVKNKSQLMKHLEGHGGTRKLKCRFCDWTANRLDYLDSHMCFHKEYDEVKDQLRKDFLLLGKPLGKAESSDDFKYRCDQCQMAFKRKDHLTSHIIVHSKERLFKCELCTQSFKRKLDYKSHKSICPNNMKQCPDCQKTFKNMALLERHREEHMVLKCTLCMRAFKNKRALALHQRLKHSSEEDRLQIEELEHEGQRNIRSKGPQSGSEEELGDEVKQEQQSEDLVQTKEDPGDGPRSSHTLLDRARDWFH</sequence>
<reference evidence="8 9" key="1">
    <citation type="submission" date="2016-05" db="EMBL/GenBank/DDBJ databases">
        <title>Comparative genomics of biotechnologically important yeasts.</title>
        <authorList>
            <consortium name="DOE Joint Genome Institute"/>
            <person name="Riley R."/>
            <person name="Haridas S."/>
            <person name="Wolfe K.H."/>
            <person name="Lopes M.R."/>
            <person name="Hittinger C.T."/>
            <person name="Goker M."/>
            <person name="Salamov A."/>
            <person name="Wisecaver J."/>
            <person name="Long T.M."/>
            <person name="Aerts A.L."/>
            <person name="Barry K."/>
            <person name="Choi C."/>
            <person name="Clum A."/>
            <person name="Coughlan A.Y."/>
            <person name="Deshpande S."/>
            <person name="Douglass A.P."/>
            <person name="Hanson S.J."/>
            <person name="Klenk H.-P."/>
            <person name="LaButti K."/>
            <person name="Lapidus A."/>
            <person name="Lindquist E."/>
            <person name="Lipzen A."/>
            <person name="Meier-kolthoff J.P."/>
            <person name="Ohm R.A."/>
            <person name="Otillar R.P."/>
            <person name="Pangilinan J."/>
            <person name="Peng Y."/>
            <person name="Rokas A."/>
            <person name="Rosa C.A."/>
            <person name="Scheuner C."/>
            <person name="Sibirny A.A."/>
            <person name="Slot J.C."/>
            <person name="Stielow J.B."/>
            <person name="Sun H."/>
            <person name="Kurtzman C.P."/>
            <person name="Blackwell M."/>
            <person name="Grigoriev I.V."/>
            <person name="Jeffries T.W."/>
        </authorList>
    </citation>
    <scope>NUCLEOTIDE SEQUENCE [LARGE SCALE GENOMIC DNA]</scope>
    <source>
        <strain evidence="8 9">NRRL YB-4993</strain>
    </source>
</reference>
<keyword evidence="1" id="KW-0479">Metal-binding</keyword>
<gene>
    <name evidence="8" type="ORF">METBIDRAFT_11432</name>
</gene>
<evidence type="ECO:0000256" key="3">
    <source>
        <dbReference type="ARBA" id="ARBA00022771"/>
    </source>
</evidence>
<evidence type="ECO:0000256" key="1">
    <source>
        <dbReference type="ARBA" id="ARBA00022723"/>
    </source>
</evidence>
<name>A0A1A0HER8_9ASCO</name>
<dbReference type="PROSITE" id="PS00028">
    <property type="entry name" value="ZINC_FINGER_C2H2_1"/>
    <property type="match status" value="3"/>
</dbReference>
<evidence type="ECO:0000313" key="8">
    <source>
        <dbReference type="EMBL" id="OBA22619.1"/>
    </source>
</evidence>
<feature type="compositionally biased region" description="Basic and acidic residues" evidence="6">
    <location>
        <begin position="692"/>
        <end position="701"/>
    </location>
</feature>
<keyword evidence="2" id="KW-0677">Repeat</keyword>
<dbReference type="PANTHER" id="PTHR24379:SF121">
    <property type="entry name" value="C2H2-TYPE DOMAIN-CONTAINING PROTEIN"/>
    <property type="match status" value="1"/>
</dbReference>
<dbReference type="InterPro" id="IPR013087">
    <property type="entry name" value="Znf_C2H2_type"/>
</dbReference>
<feature type="compositionally biased region" description="Basic and acidic residues" evidence="6">
    <location>
        <begin position="176"/>
        <end position="190"/>
    </location>
</feature>
<keyword evidence="4" id="KW-0862">Zinc</keyword>
<evidence type="ECO:0000256" key="6">
    <source>
        <dbReference type="SAM" id="MobiDB-lite"/>
    </source>
</evidence>
<feature type="compositionally biased region" description="Basic and acidic residues" evidence="6">
    <location>
        <begin position="107"/>
        <end position="142"/>
    </location>
</feature>
<keyword evidence="3 5" id="KW-0863">Zinc-finger</keyword>
<feature type="compositionally biased region" description="Polar residues" evidence="6">
    <location>
        <begin position="312"/>
        <end position="326"/>
    </location>
</feature>
<dbReference type="InterPro" id="IPR036236">
    <property type="entry name" value="Znf_C2H2_sf"/>
</dbReference>
<dbReference type="SUPFAM" id="SSF57667">
    <property type="entry name" value="beta-beta-alpha zinc fingers"/>
    <property type="match status" value="3"/>
</dbReference>
<dbReference type="PANTHER" id="PTHR24379">
    <property type="entry name" value="KRAB AND ZINC FINGER DOMAIN-CONTAINING"/>
    <property type="match status" value="1"/>
</dbReference>
<dbReference type="AlphaFoldDB" id="A0A1A0HER8"/>
<feature type="compositionally biased region" description="Basic and acidic residues" evidence="6">
    <location>
        <begin position="664"/>
        <end position="684"/>
    </location>
</feature>
<dbReference type="EMBL" id="LXTC01000002">
    <property type="protein sequence ID" value="OBA22619.1"/>
    <property type="molecule type" value="Genomic_DNA"/>
</dbReference>
<feature type="region of interest" description="Disordered" evidence="6">
    <location>
        <begin position="249"/>
        <end position="332"/>
    </location>
</feature>
<feature type="domain" description="C2H2-type" evidence="7">
    <location>
        <begin position="606"/>
        <end position="634"/>
    </location>
</feature>
<accession>A0A1A0HER8</accession>
<feature type="domain" description="C2H2-type" evidence="7">
    <location>
        <begin position="526"/>
        <end position="553"/>
    </location>
</feature>
<dbReference type="RefSeq" id="XP_018713115.1">
    <property type="nucleotide sequence ID" value="XM_018853982.1"/>
</dbReference>
<dbReference type="OrthoDB" id="8922241at2759"/>
<evidence type="ECO:0000256" key="2">
    <source>
        <dbReference type="ARBA" id="ARBA00022737"/>
    </source>
</evidence>
<feature type="region of interest" description="Disordered" evidence="6">
    <location>
        <begin position="359"/>
        <end position="401"/>
    </location>
</feature>
<evidence type="ECO:0000256" key="5">
    <source>
        <dbReference type="PROSITE-ProRule" id="PRU00042"/>
    </source>
</evidence>
<feature type="region of interest" description="Disordered" evidence="6">
    <location>
        <begin position="642"/>
        <end position="701"/>
    </location>
</feature>
<feature type="compositionally biased region" description="Polar residues" evidence="6">
    <location>
        <begin position="264"/>
        <end position="283"/>
    </location>
</feature>
<dbReference type="Gene3D" id="3.30.160.60">
    <property type="entry name" value="Classic Zinc Finger"/>
    <property type="match status" value="3"/>
</dbReference>
<organism evidence="8 9">
    <name type="scientific">Metschnikowia bicuspidata var. bicuspidata NRRL YB-4993</name>
    <dbReference type="NCBI Taxonomy" id="869754"/>
    <lineage>
        <taxon>Eukaryota</taxon>
        <taxon>Fungi</taxon>
        <taxon>Dikarya</taxon>
        <taxon>Ascomycota</taxon>
        <taxon>Saccharomycotina</taxon>
        <taxon>Pichiomycetes</taxon>
        <taxon>Metschnikowiaceae</taxon>
        <taxon>Metschnikowia</taxon>
    </lineage>
</organism>
<dbReference type="SMART" id="SM00355">
    <property type="entry name" value="ZnF_C2H2"/>
    <property type="match status" value="6"/>
</dbReference>
<protein>
    <recommendedName>
        <fullName evidence="7">C2H2-type domain-containing protein</fullName>
    </recommendedName>
</protein>
<feature type="domain" description="C2H2-type" evidence="7">
    <location>
        <begin position="581"/>
        <end position="603"/>
    </location>
</feature>
<dbReference type="GO" id="GO:0008270">
    <property type="term" value="F:zinc ion binding"/>
    <property type="evidence" value="ECO:0007669"/>
    <property type="project" value="UniProtKB-KW"/>
</dbReference>
<feature type="domain" description="C2H2-type" evidence="7">
    <location>
        <begin position="444"/>
        <end position="471"/>
    </location>
</feature>
<evidence type="ECO:0000259" key="7">
    <source>
        <dbReference type="PROSITE" id="PS50157"/>
    </source>
</evidence>
<dbReference type="GeneID" id="30026958"/>